<dbReference type="Pfam" id="PF00672">
    <property type="entry name" value="HAMP"/>
    <property type="match status" value="1"/>
</dbReference>
<dbReference type="Pfam" id="PF12729">
    <property type="entry name" value="4HB_MCP_1"/>
    <property type="match status" value="1"/>
</dbReference>
<dbReference type="GO" id="GO:0007165">
    <property type="term" value="P:signal transduction"/>
    <property type="evidence" value="ECO:0007669"/>
    <property type="project" value="UniProtKB-KW"/>
</dbReference>
<dbReference type="SUPFAM" id="SSF58104">
    <property type="entry name" value="Methyl-accepting chemotaxis protein (MCP) signaling domain"/>
    <property type="match status" value="1"/>
</dbReference>
<dbReference type="STRING" id="200904.GCA_900168775_02678"/>
<evidence type="ECO:0000256" key="1">
    <source>
        <dbReference type="ARBA" id="ARBA00004236"/>
    </source>
</evidence>
<organism evidence="10 11">
    <name type="scientific">Paraliobacillus ryukyuensis</name>
    <dbReference type="NCBI Taxonomy" id="200904"/>
    <lineage>
        <taxon>Bacteria</taxon>
        <taxon>Bacillati</taxon>
        <taxon>Bacillota</taxon>
        <taxon>Bacilli</taxon>
        <taxon>Bacillales</taxon>
        <taxon>Bacillaceae</taxon>
        <taxon>Paraliobacillus</taxon>
    </lineage>
</organism>
<keyword evidence="7" id="KW-0812">Transmembrane</keyword>
<dbReference type="Pfam" id="PF00015">
    <property type="entry name" value="MCPsignal"/>
    <property type="match status" value="1"/>
</dbReference>
<evidence type="ECO:0000256" key="3">
    <source>
        <dbReference type="ARBA" id="ARBA00023136"/>
    </source>
</evidence>
<dbReference type="OrthoDB" id="107771at2"/>
<dbReference type="PANTHER" id="PTHR32089:SF112">
    <property type="entry name" value="LYSOZYME-LIKE PROTEIN-RELATED"/>
    <property type="match status" value="1"/>
</dbReference>
<dbReference type="Gene3D" id="1.10.287.950">
    <property type="entry name" value="Methyl-accepting chemotaxis protein"/>
    <property type="match status" value="1"/>
</dbReference>
<evidence type="ECO:0000256" key="5">
    <source>
        <dbReference type="ARBA" id="ARBA00029447"/>
    </source>
</evidence>
<feature type="transmembrane region" description="Helical" evidence="7">
    <location>
        <begin position="185"/>
        <end position="204"/>
    </location>
</feature>
<dbReference type="PROSITE" id="PS50885">
    <property type="entry name" value="HAMP"/>
    <property type="match status" value="1"/>
</dbReference>
<keyword evidence="4 6" id="KW-0807">Transducer</keyword>
<accession>A0A366DVL6</accession>
<feature type="domain" description="HAMP" evidence="9">
    <location>
        <begin position="205"/>
        <end position="258"/>
    </location>
</feature>
<dbReference type="GO" id="GO:0005886">
    <property type="term" value="C:plasma membrane"/>
    <property type="evidence" value="ECO:0007669"/>
    <property type="project" value="UniProtKB-SubCell"/>
</dbReference>
<dbReference type="CDD" id="cd11386">
    <property type="entry name" value="MCP_signal"/>
    <property type="match status" value="1"/>
</dbReference>
<dbReference type="EMBL" id="QNRI01000011">
    <property type="protein sequence ID" value="RBO93559.1"/>
    <property type="molecule type" value="Genomic_DNA"/>
</dbReference>
<dbReference type="InterPro" id="IPR003660">
    <property type="entry name" value="HAMP_dom"/>
</dbReference>
<keyword evidence="7" id="KW-1133">Transmembrane helix</keyword>
<proteinExistence type="inferred from homology"/>
<dbReference type="SMART" id="SM00283">
    <property type="entry name" value="MA"/>
    <property type="match status" value="1"/>
</dbReference>
<evidence type="ECO:0000256" key="4">
    <source>
        <dbReference type="ARBA" id="ARBA00023224"/>
    </source>
</evidence>
<evidence type="ECO:0000259" key="8">
    <source>
        <dbReference type="PROSITE" id="PS50111"/>
    </source>
</evidence>
<keyword evidence="2" id="KW-1003">Cell membrane</keyword>
<dbReference type="PANTHER" id="PTHR32089">
    <property type="entry name" value="METHYL-ACCEPTING CHEMOTAXIS PROTEIN MCPB"/>
    <property type="match status" value="1"/>
</dbReference>
<evidence type="ECO:0000259" key="9">
    <source>
        <dbReference type="PROSITE" id="PS50885"/>
    </source>
</evidence>
<dbReference type="AlphaFoldDB" id="A0A366DVL6"/>
<feature type="transmembrane region" description="Helical" evidence="7">
    <location>
        <begin position="9"/>
        <end position="28"/>
    </location>
</feature>
<evidence type="ECO:0000313" key="10">
    <source>
        <dbReference type="EMBL" id="RBO93559.1"/>
    </source>
</evidence>
<keyword evidence="3 7" id="KW-0472">Membrane</keyword>
<dbReference type="RefSeq" id="WP_113869916.1">
    <property type="nucleotide sequence ID" value="NZ_BAABQN010000010.1"/>
</dbReference>
<reference evidence="10 11" key="1">
    <citation type="submission" date="2018-06" db="EMBL/GenBank/DDBJ databases">
        <title>Genomic Encyclopedia of Type Strains, Phase IV (KMG-IV): sequencing the most valuable type-strain genomes for metagenomic binning, comparative biology and taxonomic classification.</title>
        <authorList>
            <person name="Goeker M."/>
        </authorList>
    </citation>
    <scope>NUCLEOTIDE SEQUENCE [LARGE SCALE GENOMIC DNA]</scope>
    <source>
        <strain evidence="10 11">DSM 15140</strain>
    </source>
</reference>
<dbReference type="Gene3D" id="6.10.340.10">
    <property type="match status" value="1"/>
</dbReference>
<dbReference type="PROSITE" id="PS50111">
    <property type="entry name" value="CHEMOTAXIS_TRANSDUC_2"/>
    <property type="match status" value="1"/>
</dbReference>
<gene>
    <name evidence="10" type="ORF">DES48_11170</name>
</gene>
<comment type="subcellular location">
    <subcellularLocation>
        <location evidence="1">Cell membrane</location>
    </subcellularLocation>
</comment>
<feature type="domain" description="Methyl-accepting transducer" evidence="8">
    <location>
        <begin position="277"/>
        <end position="513"/>
    </location>
</feature>
<evidence type="ECO:0000256" key="2">
    <source>
        <dbReference type="ARBA" id="ARBA00022475"/>
    </source>
</evidence>
<sequence>MRLNIKQKLVVSFIIVAMVFGIASFVAYKNMKQSNESYNYLIETVEELSSISQSIQTDTALQIGYYRAFMLYDNEQYIESMKQANERINESIEAGKQLSTLQETTDRLDKIQTANNDFLEVANQLINESSVDKQQALADGLDLITPIANSLTEDTDSFETWLNEDILDVKFAETQTNSQAASRTVLIVSAIALIIAIGVGLVIARFISKPIVKLGEVAEKVAAGDLKVESITLKSKDEIYYLNESFNQMTTNLRDMIYSIGENSNQVAASAEQLNAGADQSTTAAQTIASSIQEIATGAEETTTKLEKNSQTLQEVRQGVFHISEKSANVSELSKKTANEAEEGTQYVENNLSQMQHIHESVSRSNQVISSLSNRSKEIGGILDVISNIAEQTNLLALNAAIEAARAGEHGTGFAVVADEVRKLAEQSQTSASSISELITLMQHDTEESVKIMNEVVINAEAGVKVTEQTSDKFTQILESTRNMTPQIEQVTATVQQISASIDEVANAAMNISQVAQNNAASSEEVAASTEEQLASMEEIDASAKSLAQMAEALKVLVSKFNV</sequence>
<comment type="similarity">
    <text evidence="5">Belongs to the methyl-accepting chemotaxis (MCP) protein family.</text>
</comment>
<evidence type="ECO:0000256" key="6">
    <source>
        <dbReference type="PROSITE-ProRule" id="PRU00284"/>
    </source>
</evidence>
<dbReference type="Proteomes" id="UP000252254">
    <property type="component" value="Unassembled WGS sequence"/>
</dbReference>
<name>A0A366DVL6_9BACI</name>
<dbReference type="InterPro" id="IPR024478">
    <property type="entry name" value="HlyB_4HB_MCP"/>
</dbReference>
<evidence type="ECO:0000256" key="7">
    <source>
        <dbReference type="SAM" id="Phobius"/>
    </source>
</evidence>
<dbReference type="CDD" id="cd06225">
    <property type="entry name" value="HAMP"/>
    <property type="match status" value="1"/>
</dbReference>
<dbReference type="InterPro" id="IPR004089">
    <property type="entry name" value="MCPsignal_dom"/>
</dbReference>
<keyword evidence="11" id="KW-1185">Reference proteome</keyword>
<evidence type="ECO:0000313" key="11">
    <source>
        <dbReference type="Proteomes" id="UP000252254"/>
    </source>
</evidence>
<dbReference type="SMART" id="SM00304">
    <property type="entry name" value="HAMP"/>
    <property type="match status" value="1"/>
</dbReference>
<comment type="caution">
    <text evidence="10">The sequence shown here is derived from an EMBL/GenBank/DDBJ whole genome shotgun (WGS) entry which is preliminary data.</text>
</comment>
<protein>
    <submittedName>
        <fullName evidence="10">Methyl-accepting chemotaxis protein</fullName>
    </submittedName>
</protein>